<sequence length="250" mass="29703">MKKTRKEVKDTRLDWYKWRWEFLRDNVNYQKAYTENILPLRKKYEHLVNGIPLELNGKTFITYDAYLQSEAGQTEKGFCKQFGLYSTCMIDPKKSFEDITEGPDCLEKACFFPVLFWEHYLKWDVNNGHLCVNINLEKINSFESLKVELTEVFKILFDSYLTPTIAKKHFAPGGKGARSSKEYGYIVDLGRFYNNLQAKSKTRIPYPEAAKQFYGKQYTNDPEGFRKRFERELKEYRRLTIKGYLEITYP</sequence>
<name>A0A445MRD9_9BACT</name>
<reference evidence="1" key="1">
    <citation type="submission" date="2018-01" db="EMBL/GenBank/DDBJ databases">
        <authorList>
            <person name="Regsiter A."/>
            <person name="William W."/>
        </authorList>
    </citation>
    <scope>NUCLEOTIDE SEQUENCE</scope>
    <source>
        <strain evidence="1">TRIP AH-1</strain>
    </source>
</reference>
<proteinExistence type="predicted"/>
<protein>
    <submittedName>
        <fullName evidence="1">Uncharacterized protein</fullName>
    </submittedName>
</protein>
<dbReference type="EMBL" id="OJIN01000019">
    <property type="protein sequence ID" value="SPD72006.1"/>
    <property type="molecule type" value="Genomic_DNA"/>
</dbReference>
<accession>A0A445MRD9</accession>
<gene>
    <name evidence="1" type="ORF">PITCH_A1150041</name>
</gene>
<organism evidence="1">
    <name type="scientific">uncultured Desulfobacterium sp</name>
    <dbReference type="NCBI Taxonomy" id="201089"/>
    <lineage>
        <taxon>Bacteria</taxon>
        <taxon>Pseudomonadati</taxon>
        <taxon>Thermodesulfobacteriota</taxon>
        <taxon>Desulfobacteria</taxon>
        <taxon>Desulfobacterales</taxon>
        <taxon>Desulfobacteriaceae</taxon>
        <taxon>Desulfobacterium</taxon>
        <taxon>environmental samples</taxon>
    </lineage>
</organism>
<evidence type="ECO:0000313" key="1">
    <source>
        <dbReference type="EMBL" id="SPD72006.1"/>
    </source>
</evidence>
<dbReference type="AlphaFoldDB" id="A0A445MRD9"/>